<dbReference type="PANTHER" id="PTHR23028">
    <property type="entry name" value="ACETYLTRANSFERASE"/>
    <property type="match status" value="1"/>
</dbReference>
<evidence type="ECO:0000259" key="3">
    <source>
        <dbReference type="Pfam" id="PF19040"/>
    </source>
</evidence>
<name>A0ABR8LMD6_9ALTE</name>
<dbReference type="Pfam" id="PF19040">
    <property type="entry name" value="SGNH"/>
    <property type="match status" value="1"/>
</dbReference>
<proteinExistence type="predicted"/>
<dbReference type="InterPro" id="IPR050879">
    <property type="entry name" value="Acyltransferase_3"/>
</dbReference>
<dbReference type="InterPro" id="IPR043968">
    <property type="entry name" value="SGNH"/>
</dbReference>
<evidence type="ECO:0000256" key="1">
    <source>
        <dbReference type="SAM" id="Phobius"/>
    </source>
</evidence>
<keyword evidence="4" id="KW-0012">Acyltransferase</keyword>
<dbReference type="RefSeq" id="WP_191025392.1">
    <property type="nucleotide sequence ID" value="NZ_JABBXD010000006.1"/>
</dbReference>
<feature type="transmembrane region" description="Helical" evidence="1">
    <location>
        <begin position="166"/>
        <end position="185"/>
    </location>
</feature>
<feature type="transmembrane region" description="Helical" evidence="1">
    <location>
        <begin position="218"/>
        <end position="236"/>
    </location>
</feature>
<feature type="transmembrane region" description="Helical" evidence="1">
    <location>
        <begin position="130"/>
        <end position="154"/>
    </location>
</feature>
<keyword evidence="5" id="KW-1185">Reference proteome</keyword>
<dbReference type="Proteomes" id="UP000624419">
    <property type="component" value="Unassembled WGS sequence"/>
</dbReference>
<feature type="transmembrane region" description="Helical" evidence="1">
    <location>
        <begin position="191"/>
        <end position="211"/>
    </location>
</feature>
<feature type="transmembrane region" description="Helical" evidence="1">
    <location>
        <begin position="301"/>
        <end position="321"/>
    </location>
</feature>
<evidence type="ECO:0000313" key="4">
    <source>
        <dbReference type="EMBL" id="MBD3586455.1"/>
    </source>
</evidence>
<dbReference type="GO" id="GO:0016746">
    <property type="term" value="F:acyltransferase activity"/>
    <property type="evidence" value="ECO:0007669"/>
    <property type="project" value="UniProtKB-KW"/>
</dbReference>
<comment type="caution">
    <text evidence="4">The sequence shown here is derived from an EMBL/GenBank/DDBJ whole genome shotgun (WGS) entry which is preliminary data.</text>
</comment>
<keyword evidence="4" id="KW-0808">Transferase</keyword>
<organism evidence="4 5">
    <name type="scientific">Salinimonas profundi</name>
    <dbReference type="NCBI Taxonomy" id="2729140"/>
    <lineage>
        <taxon>Bacteria</taxon>
        <taxon>Pseudomonadati</taxon>
        <taxon>Pseudomonadota</taxon>
        <taxon>Gammaproteobacteria</taxon>
        <taxon>Alteromonadales</taxon>
        <taxon>Alteromonadaceae</taxon>
        <taxon>Alteromonas/Salinimonas group</taxon>
        <taxon>Salinimonas</taxon>
    </lineage>
</organism>
<feature type="transmembrane region" description="Helical" evidence="1">
    <location>
        <begin position="29"/>
        <end position="51"/>
    </location>
</feature>
<feature type="transmembrane region" description="Helical" evidence="1">
    <location>
        <begin position="242"/>
        <end position="267"/>
    </location>
</feature>
<evidence type="ECO:0000259" key="2">
    <source>
        <dbReference type="Pfam" id="PF01757"/>
    </source>
</evidence>
<gene>
    <name evidence="4" type="ORF">HHX48_11970</name>
</gene>
<sequence length="639" mass="72151">MNFRYDINGLRAIAVIAVVIFHFDPTWLPGGFAGVDVFFVISGFLMTSIIFRGFEKSSFNLVKFYIARANRIVPALAALCLAVLLAGWFILFPAEYAALGKHAASSVAFISNFVYWQEAGYFDAASHEKWLLHTWSLAVEWQFYLLYPLILLALKPLLGVNKLRHAVLALTLAFLLFSIETSALWPSASYYLLATRSWELLAGGLVFLYPVSLRESQARVVAWIGILLIGLAYAIVDATHPWPGTLAIIPVLGTAMVIMASVQNSWLTNNWLFQPLGRWSYSIYLWHWPLVVFGYRYDIEYWWVAGVTLSVLFGFLSYRFIENIRWQRIESLPGLWRAKPVWIGALALVTGLTIMTNQGLTERFTPQMQSLLSSMSPSPYREKCHIDDYDDPDNACEYENNNVTWAVFGDSHSVELAYALADRLARQDQGIKHYTFSGCAPSLLQENGTSRCTRWYKEAVADIISDKRIDSVLINHRYSWALFGDHVPDYPAVPQDDDPERTARILRSFDAAIRELASQKSQVIIVYPVPEIARTVPLLVASGYLFKDNTEQIIGTTRAYYEKRNAVILEHLKSTAYPDNVKMIRPADTWCDEANCYAVKGGKALYFDSNHPSVFGAQALISLMPQEWLESSGLKTGAL</sequence>
<keyword evidence="1" id="KW-0472">Membrane</keyword>
<feature type="transmembrane region" description="Helical" evidence="1">
    <location>
        <begin position="7"/>
        <end position="23"/>
    </location>
</feature>
<dbReference type="Pfam" id="PF01757">
    <property type="entry name" value="Acyl_transf_3"/>
    <property type="match status" value="1"/>
</dbReference>
<feature type="domain" description="SGNH" evidence="3">
    <location>
        <begin position="383"/>
        <end position="623"/>
    </location>
</feature>
<dbReference type="EMBL" id="JABBXD010000006">
    <property type="protein sequence ID" value="MBD3586455.1"/>
    <property type="molecule type" value="Genomic_DNA"/>
</dbReference>
<keyword evidence="1" id="KW-0812">Transmembrane</keyword>
<feature type="domain" description="Acyltransferase 3" evidence="2">
    <location>
        <begin position="5"/>
        <end position="317"/>
    </location>
</feature>
<dbReference type="InterPro" id="IPR002656">
    <property type="entry name" value="Acyl_transf_3_dom"/>
</dbReference>
<reference evidence="4 5" key="1">
    <citation type="submission" date="2020-04" db="EMBL/GenBank/DDBJ databases">
        <title>Salinimonas sp. HHU 13199.</title>
        <authorList>
            <person name="Cui X."/>
            <person name="Zhang D."/>
        </authorList>
    </citation>
    <scope>NUCLEOTIDE SEQUENCE [LARGE SCALE GENOMIC DNA]</scope>
    <source>
        <strain evidence="4 5">HHU 13199</strain>
    </source>
</reference>
<dbReference type="PANTHER" id="PTHR23028:SF53">
    <property type="entry name" value="ACYL_TRANSF_3 DOMAIN-CONTAINING PROTEIN"/>
    <property type="match status" value="1"/>
</dbReference>
<evidence type="ECO:0000313" key="5">
    <source>
        <dbReference type="Proteomes" id="UP000624419"/>
    </source>
</evidence>
<feature type="transmembrane region" description="Helical" evidence="1">
    <location>
        <begin position="341"/>
        <end position="360"/>
    </location>
</feature>
<accession>A0ABR8LMD6</accession>
<feature type="transmembrane region" description="Helical" evidence="1">
    <location>
        <begin position="72"/>
        <end position="91"/>
    </location>
</feature>
<feature type="transmembrane region" description="Helical" evidence="1">
    <location>
        <begin position="279"/>
        <end position="295"/>
    </location>
</feature>
<keyword evidence="1" id="KW-1133">Transmembrane helix</keyword>
<protein>
    <submittedName>
        <fullName evidence="4">Acyltransferase</fullName>
    </submittedName>
</protein>